<protein>
    <submittedName>
        <fullName evidence="1">Uncharacterized protein</fullName>
    </submittedName>
</protein>
<proteinExistence type="predicted"/>
<dbReference type="AlphaFoldDB" id="A0A9Q8WP51"/>
<evidence type="ECO:0000313" key="2">
    <source>
        <dbReference type="Proteomes" id="UP000830671"/>
    </source>
</evidence>
<sequence length="188" mass="20742">MPANSYEVSLSSVAQSALWWSKKYSMGHRGSHNSPLGSTTNLSARHVTNTLQVSIRGVRRSAVPSRRSHSWFLFSRSLSLPHTFSSCTDVPENCDLPQSRELILDQLEAWYLRSSVGSPRGGVGLFSLLGFSADQTLLTSARPVDKFSSGCRLNGQALLRVTLDQGHRLQLVRIVAQRHVPPSSAIWL</sequence>
<dbReference type="Proteomes" id="UP000830671">
    <property type="component" value="Chromosome 8"/>
</dbReference>
<reference evidence="1" key="1">
    <citation type="journal article" date="2021" name="Mol. Plant Microbe Interact.">
        <title>Complete Genome Sequence of the Plant-Pathogenic Fungus Colletotrichum lupini.</title>
        <authorList>
            <person name="Baroncelli R."/>
            <person name="Pensec F."/>
            <person name="Da Lio D."/>
            <person name="Boufleur T."/>
            <person name="Vicente I."/>
            <person name="Sarrocco S."/>
            <person name="Picot A."/>
            <person name="Baraldi E."/>
            <person name="Sukno S."/>
            <person name="Thon M."/>
            <person name="Le Floch G."/>
        </authorList>
    </citation>
    <scope>NUCLEOTIDE SEQUENCE</scope>
    <source>
        <strain evidence="1">IMI 504893</strain>
    </source>
</reference>
<dbReference type="KEGG" id="clup:CLUP02_15881"/>
<organism evidence="1 2">
    <name type="scientific">Colletotrichum lupini</name>
    <dbReference type="NCBI Taxonomy" id="145971"/>
    <lineage>
        <taxon>Eukaryota</taxon>
        <taxon>Fungi</taxon>
        <taxon>Dikarya</taxon>
        <taxon>Ascomycota</taxon>
        <taxon>Pezizomycotina</taxon>
        <taxon>Sordariomycetes</taxon>
        <taxon>Hypocreomycetidae</taxon>
        <taxon>Glomerellales</taxon>
        <taxon>Glomerellaceae</taxon>
        <taxon>Colletotrichum</taxon>
        <taxon>Colletotrichum acutatum species complex</taxon>
    </lineage>
</organism>
<evidence type="ECO:0000313" key="1">
    <source>
        <dbReference type="EMBL" id="UQC90351.1"/>
    </source>
</evidence>
<dbReference type="EMBL" id="CP019480">
    <property type="protein sequence ID" value="UQC90351.1"/>
    <property type="molecule type" value="Genomic_DNA"/>
</dbReference>
<gene>
    <name evidence="1" type="ORF">CLUP02_15881</name>
</gene>
<name>A0A9Q8WP51_9PEZI</name>
<dbReference type="GeneID" id="73349815"/>
<keyword evidence="2" id="KW-1185">Reference proteome</keyword>
<dbReference type="RefSeq" id="XP_049151952.1">
    <property type="nucleotide sequence ID" value="XM_049294805.1"/>
</dbReference>
<accession>A0A9Q8WP51</accession>